<gene>
    <name evidence="1" type="ORF">GCM10009549_53900</name>
</gene>
<comment type="caution">
    <text evidence="1">The sequence shown here is derived from an EMBL/GenBank/DDBJ whole genome shotgun (WGS) entry which is preliminary data.</text>
</comment>
<sequence length="67" mass="7140">MLTPRLGAMSPDSVAPGSVRSAAELNEQIRSLWLRSGGSLSDQERAEYALLVVEWAAAIRGEVVEAA</sequence>
<protein>
    <submittedName>
        <fullName evidence="1">Uncharacterized protein</fullName>
    </submittedName>
</protein>
<organism evidence="1 2">
    <name type="scientific">Streptomyces thermoalcalitolerans</name>
    <dbReference type="NCBI Taxonomy" id="65605"/>
    <lineage>
        <taxon>Bacteria</taxon>
        <taxon>Bacillati</taxon>
        <taxon>Actinomycetota</taxon>
        <taxon>Actinomycetes</taxon>
        <taxon>Kitasatosporales</taxon>
        <taxon>Streptomycetaceae</taxon>
        <taxon>Streptomyces</taxon>
    </lineage>
</organism>
<evidence type="ECO:0000313" key="1">
    <source>
        <dbReference type="EMBL" id="GAA0930553.1"/>
    </source>
</evidence>
<accession>A0ABP4A2I1</accession>
<keyword evidence="2" id="KW-1185">Reference proteome</keyword>
<reference evidence="2" key="1">
    <citation type="journal article" date="2019" name="Int. J. Syst. Evol. Microbiol.">
        <title>The Global Catalogue of Microorganisms (GCM) 10K type strain sequencing project: providing services to taxonomists for standard genome sequencing and annotation.</title>
        <authorList>
            <consortium name="The Broad Institute Genomics Platform"/>
            <consortium name="The Broad Institute Genome Sequencing Center for Infectious Disease"/>
            <person name="Wu L."/>
            <person name="Ma J."/>
        </authorList>
    </citation>
    <scope>NUCLEOTIDE SEQUENCE [LARGE SCALE GENOMIC DNA]</scope>
    <source>
        <strain evidence="2">JCM 10673</strain>
    </source>
</reference>
<dbReference type="EMBL" id="BAAAHG010000071">
    <property type="protein sequence ID" value="GAA0930553.1"/>
    <property type="molecule type" value="Genomic_DNA"/>
</dbReference>
<dbReference type="Proteomes" id="UP001501005">
    <property type="component" value="Unassembled WGS sequence"/>
</dbReference>
<evidence type="ECO:0000313" key="2">
    <source>
        <dbReference type="Proteomes" id="UP001501005"/>
    </source>
</evidence>
<proteinExistence type="predicted"/>
<name>A0ABP4A2I1_9ACTN</name>